<accession>A9VBV2</accession>
<evidence type="ECO:0000313" key="2">
    <source>
        <dbReference type="EMBL" id="EDQ85041.1"/>
    </source>
</evidence>
<dbReference type="RefSeq" id="XP_001750211.1">
    <property type="nucleotide sequence ID" value="XM_001750159.1"/>
</dbReference>
<organism evidence="2 3">
    <name type="scientific">Monosiga brevicollis</name>
    <name type="common">Choanoflagellate</name>
    <dbReference type="NCBI Taxonomy" id="81824"/>
    <lineage>
        <taxon>Eukaryota</taxon>
        <taxon>Choanoflagellata</taxon>
        <taxon>Craspedida</taxon>
        <taxon>Salpingoecidae</taxon>
        <taxon>Monosiga</taxon>
    </lineage>
</organism>
<sequence>MADEVVADVVVGEEPESDSDSETVAQSVAVVAGEAPDSSEDEGLEEQTSAPPANNVLAGEAPDSDEDEDHAAPSTGSVLTGEAPDSDEDEVESGAALPGPVITGEEPESDSDVELSGAEASTPHADTNDNAALQAARGHTGASGTTSRSTGNDGRLNESEVSRTSFESVPCLLIA</sequence>
<feature type="region of interest" description="Disordered" evidence="1">
    <location>
        <begin position="1"/>
        <end position="169"/>
    </location>
</feature>
<dbReference type="Proteomes" id="UP000001357">
    <property type="component" value="Unassembled WGS sequence"/>
</dbReference>
<feature type="compositionally biased region" description="Acidic residues" evidence="1">
    <location>
        <begin position="1"/>
        <end position="21"/>
    </location>
</feature>
<dbReference type="KEGG" id="mbr:MONBRDRAFT_12303"/>
<name>A9VBV2_MONBE</name>
<dbReference type="GeneID" id="5895465"/>
<keyword evidence="3" id="KW-1185">Reference proteome</keyword>
<reference evidence="2 3" key="1">
    <citation type="journal article" date="2008" name="Nature">
        <title>The genome of the choanoflagellate Monosiga brevicollis and the origin of metazoans.</title>
        <authorList>
            <consortium name="JGI Sequencing"/>
            <person name="King N."/>
            <person name="Westbrook M.J."/>
            <person name="Young S.L."/>
            <person name="Kuo A."/>
            <person name="Abedin M."/>
            <person name="Chapman J."/>
            <person name="Fairclough S."/>
            <person name="Hellsten U."/>
            <person name="Isogai Y."/>
            <person name="Letunic I."/>
            <person name="Marr M."/>
            <person name="Pincus D."/>
            <person name="Putnam N."/>
            <person name="Rokas A."/>
            <person name="Wright K.J."/>
            <person name="Zuzow R."/>
            <person name="Dirks W."/>
            <person name="Good M."/>
            <person name="Goodstein D."/>
            <person name="Lemons D."/>
            <person name="Li W."/>
            <person name="Lyons J.B."/>
            <person name="Morris A."/>
            <person name="Nichols S."/>
            <person name="Richter D.J."/>
            <person name="Salamov A."/>
            <person name="Bork P."/>
            <person name="Lim W.A."/>
            <person name="Manning G."/>
            <person name="Miller W.T."/>
            <person name="McGinnis W."/>
            <person name="Shapiro H."/>
            <person name="Tjian R."/>
            <person name="Grigoriev I.V."/>
            <person name="Rokhsar D."/>
        </authorList>
    </citation>
    <scope>NUCLEOTIDE SEQUENCE [LARGE SCALE GENOMIC DNA]</scope>
    <source>
        <strain evidence="3">MX1 / ATCC 50154</strain>
    </source>
</reference>
<evidence type="ECO:0000256" key="1">
    <source>
        <dbReference type="SAM" id="MobiDB-lite"/>
    </source>
</evidence>
<protein>
    <submittedName>
        <fullName evidence="2">Uncharacterized protein</fullName>
    </submittedName>
</protein>
<gene>
    <name evidence="2" type="ORF">MONBRDRAFT_12303</name>
</gene>
<proteinExistence type="predicted"/>
<evidence type="ECO:0000313" key="3">
    <source>
        <dbReference type="Proteomes" id="UP000001357"/>
    </source>
</evidence>
<dbReference type="InParanoid" id="A9VBV2"/>
<dbReference type="EMBL" id="CH991578">
    <property type="protein sequence ID" value="EDQ85041.1"/>
    <property type="molecule type" value="Genomic_DNA"/>
</dbReference>
<dbReference type="AlphaFoldDB" id="A9VBV2"/>
<feature type="compositionally biased region" description="Low complexity" evidence="1">
    <location>
        <begin position="135"/>
        <end position="151"/>
    </location>
</feature>